<organism evidence="4 5">
    <name type="scientific">Pyricularia oryzae</name>
    <name type="common">Rice blast fungus</name>
    <name type="synonym">Magnaporthe oryzae</name>
    <dbReference type="NCBI Taxonomy" id="318829"/>
    <lineage>
        <taxon>Eukaryota</taxon>
        <taxon>Fungi</taxon>
        <taxon>Dikarya</taxon>
        <taxon>Ascomycota</taxon>
        <taxon>Pezizomycotina</taxon>
        <taxon>Sordariomycetes</taxon>
        <taxon>Sordariomycetidae</taxon>
        <taxon>Magnaporthales</taxon>
        <taxon>Pyriculariaceae</taxon>
        <taxon>Pyricularia</taxon>
    </lineage>
</organism>
<dbReference type="Proteomes" id="UP000294847">
    <property type="component" value="Chromosome 5"/>
</dbReference>
<evidence type="ECO:0000313" key="4">
    <source>
        <dbReference type="EMBL" id="QBZ63032.1"/>
    </source>
</evidence>
<dbReference type="EMBL" id="CP034208">
    <property type="protein sequence ID" value="QBZ63032.1"/>
    <property type="molecule type" value="Genomic_DNA"/>
</dbReference>
<feature type="chain" id="PRO_5020396227" description="DUF7223 domain-containing protein" evidence="2">
    <location>
        <begin position="23"/>
        <end position="542"/>
    </location>
</feature>
<feature type="domain" description="DUF7223" evidence="3">
    <location>
        <begin position="102"/>
        <end position="245"/>
    </location>
</feature>
<evidence type="ECO:0000256" key="2">
    <source>
        <dbReference type="SAM" id="SignalP"/>
    </source>
</evidence>
<keyword evidence="2" id="KW-0732">Signal</keyword>
<dbReference type="Pfam" id="PF23865">
    <property type="entry name" value="DUF7223"/>
    <property type="match status" value="1"/>
</dbReference>
<feature type="region of interest" description="Disordered" evidence="1">
    <location>
        <begin position="495"/>
        <end position="514"/>
    </location>
</feature>
<sequence length="542" mass="56416">MKISLLLASAAAALVAGTAVSAQDVQVMRRDPIYDGPIPVRELVRRNHLVPIERRSDLIERRALKNKTYTLDWQRQKATLFSAEWQGSSPRIPVAPIPVPISQAVSGGFSLTMQCTDCKTYGNIVAVLDDSFTDGDGIQYLLTFNNVGAYMDLSLFASGSGTYTIGLGTAFGPSTNVTGKVLSANFGISMDLILQVTGKVQANGGFQISIPDGEQVGFEADFDFNPTKRDAFNLTGQVRRAPRVNFSLLPLATSDSSVNITAALRMKVNAGMSGTFGPDDFPGQISLEAAVGAHLTVVEAKLGSVVGGSESTCKNALFLDVDSNGGAFARAGGSIGTQSFQRGPSATTTFFAAGTTICLGDKKPTPRFIATTPEVRDGGAGAACPTTARVTESTTVSSVYTLTTCAVPEINCPPRFEQTVVATHVETIKTIKCPGVTPLPALQTPPPTVAPVAPTGMPVNLTQVPSPQVATVPAYANFTLPANATAVTGAFVAVTPPPENQGGGGDNKVPGDKKNSGIVLEAPGLWTTTAAMLAVGFVMALL</sequence>
<protein>
    <recommendedName>
        <fullName evidence="3">DUF7223 domain-containing protein</fullName>
    </recommendedName>
</protein>
<evidence type="ECO:0000256" key="1">
    <source>
        <dbReference type="SAM" id="MobiDB-lite"/>
    </source>
</evidence>
<reference evidence="4 5" key="1">
    <citation type="journal article" date="2019" name="Mol. Biol. Evol.">
        <title>Blast fungal genomes show frequent chromosomal changes, gene gains and losses, and effector gene turnover.</title>
        <authorList>
            <person name="Gomez Luciano L.B."/>
            <person name="Jason Tsai I."/>
            <person name="Chuma I."/>
            <person name="Tosa Y."/>
            <person name="Chen Y.H."/>
            <person name="Li J.Y."/>
            <person name="Li M.Y."/>
            <person name="Jade Lu M.Y."/>
            <person name="Nakayashiki H."/>
            <person name="Li W.H."/>
        </authorList>
    </citation>
    <scope>NUCLEOTIDE SEQUENCE [LARGE SCALE GENOMIC DNA]</scope>
    <source>
        <strain evidence="4">MZ5-1-6</strain>
    </source>
</reference>
<feature type="signal peptide" evidence="2">
    <location>
        <begin position="1"/>
        <end position="22"/>
    </location>
</feature>
<gene>
    <name evidence="4" type="ORF">PoMZ_11923</name>
</gene>
<evidence type="ECO:0000259" key="3">
    <source>
        <dbReference type="Pfam" id="PF23865"/>
    </source>
</evidence>
<proteinExistence type="predicted"/>
<dbReference type="AlphaFoldDB" id="A0A4P7NM11"/>
<dbReference type="InterPro" id="IPR055647">
    <property type="entry name" value="DUF7223"/>
</dbReference>
<accession>A0A4P7NM11</accession>
<evidence type="ECO:0000313" key="5">
    <source>
        <dbReference type="Proteomes" id="UP000294847"/>
    </source>
</evidence>
<name>A0A4P7NM11_PYROR</name>